<dbReference type="STRING" id="1173701.A0A066XK94"/>
<dbReference type="OMA" id="PHPKKPW"/>
<reference evidence="5" key="1">
    <citation type="journal article" date="2014" name="Genome Announc.">
        <title>Draft genome sequence of Colletotrichum sublineola, a destructive pathogen of cultivated sorghum.</title>
        <authorList>
            <person name="Baroncelli R."/>
            <person name="Sanz-Martin J.M."/>
            <person name="Rech G.E."/>
            <person name="Sukno S.A."/>
            <person name="Thon M.R."/>
        </authorList>
    </citation>
    <scope>NUCLEOTIDE SEQUENCE [LARGE SCALE GENOMIC DNA]</scope>
    <source>
        <strain evidence="5">TX430BB</strain>
    </source>
</reference>
<evidence type="ECO:0000313" key="5">
    <source>
        <dbReference type="Proteomes" id="UP000027238"/>
    </source>
</evidence>
<feature type="compositionally biased region" description="Polar residues" evidence="1">
    <location>
        <begin position="781"/>
        <end position="792"/>
    </location>
</feature>
<dbReference type="Pfam" id="PF24181">
    <property type="entry name" value="TPR_TTI1_C"/>
    <property type="match status" value="1"/>
</dbReference>
<accession>A0A066XK94</accession>
<dbReference type="InterPro" id="IPR052587">
    <property type="entry name" value="TELO2-interacting_protein_1"/>
</dbReference>
<dbReference type="Gene3D" id="1.25.10.10">
    <property type="entry name" value="Leucine-rich Repeat Variant"/>
    <property type="match status" value="2"/>
</dbReference>
<dbReference type="InterPro" id="IPR057566">
    <property type="entry name" value="TPR_TTI1_N"/>
</dbReference>
<dbReference type="OrthoDB" id="49511at2759"/>
<feature type="region of interest" description="Disordered" evidence="1">
    <location>
        <begin position="774"/>
        <end position="822"/>
    </location>
</feature>
<evidence type="ECO:0000256" key="1">
    <source>
        <dbReference type="SAM" id="MobiDB-lite"/>
    </source>
</evidence>
<name>A0A066XK94_COLSU</name>
<comment type="caution">
    <text evidence="4">The sequence shown here is derived from an EMBL/GenBank/DDBJ whole genome shotgun (WGS) entry which is preliminary data.</text>
</comment>
<feature type="domain" description="TTI1 C-terminal TPR" evidence="3">
    <location>
        <begin position="756"/>
        <end position="926"/>
    </location>
</feature>
<dbReference type="AlphaFoldDB" id="A0A066XK94"/>
<dbReference type="InterPro" id="IPR016024">
    <property type="entry name" value="ARM-type_fold"/>
</dbReference>
<dbReference type="GO" id="GO:0005737">
    <property type="term" value="C:cytoplasm"/>
    <property type="evidence" value="ECO:0007669"/>
    <property type="project" value="TreeGrafter"/>
</dbReference>
<dbReference type="InterPro" id="IPR016441">
    <property type="entry name" value="Tti1"/>
</dbReference>
<dbReference type="HOGENOM" id="CLU_005544_0_0_1"/>
<dbReference type="InterPro" id="IPR049362">
    <property type="entry name" value="TTI1_rpt"/>
</dbReference>
<dbReference type="Proteomes" id="UP000027238">
    <property type="component" value="Unassembled WGS sequence"/>
</dbReference>
<sequence length="1075" mass="117335">MATSLVNANPARNEFFQQLKPSCVSISQLAIRQQGEASSFKRLSDLTGELLDILNDQVNRDATVFDEKLADYIFFPLSHIFRSHDQYPKRLIEVAIKCLVIVIIHGWKSNISSQILQQLLILFTFIVGGVPGQAQSRDLPEETELESLRALTALITVASTSAKAAEALTEEKLVPTLGHTITVILECVTDGRTPAIQLEALRTLSCFYTGIRDQAALASFLPGIVSSLTKLLAKPSREKNRVLVGSIESMKQVLVQVLGDVRTRSIIARPTANDSSNTGQGGVLSPAWLNATKAQIKLALATVLKLRVHDSQDVHEALLKLCLGLLDECHNSLDNCSSVLVETAMILSPIDQSSSIVATSLQDLAIIYPELRETVKATCYNWITSLPRIIQSADEGKKEAVIRNLIRGMSLVSSLQLDSSLLDESIAAALRDSVTSLVTEARPGKVLDQATADASWYNQDVVKAGDSSRQYQSVLLNQESQSGTRLAVLELLSKVGPASQQTKLAAEMLDYARDSTGDIQTSSFWLSFELVKSALCRSSDLDDLLDFTSLSSPGDGADLVFQELYSFAVLLLDSRSETSEADWKLEATALEVTSFAASRSREAFRPELIDVLYPITTFLGSSNPQLREHAITTLNILAVSCGYTSVSELIIENVDYMINSISLRLNTFDISPASTKVLIMMTRLTGPRLLPYLDDVVASVFAALDNYHGYPVFVESLFSVLKEIVNQGVKSDKLLLEGRRNGPESHRKVASDLVTIDDIVQLLEKRREREATASAVDATLGNVSGHPQTPWGSGNGKNKEKIEDDEDAGGNEVDQERPPKTPTYTLLERITGLTQHYLTSPSPTLRKSLLDLLATVSPALSGDADSFLPLVNAVWPVVVSRLYDDEAFVIISACDALSILCTTAGDFLGSRIKTEWWDGLGRWCRRKKVEAARSRGKGSTPRENTRPGRVLASGSQDLVIPIRSGSDLLGHQSTEMTTGSAASGLGKFAQAAQIWEAVVRLLISIVSHVRLEAEVFDEFLELLTEVIIQSPEARQALEAVNADAVWLVLYQQGHVEPLKTPQLEGFTFPPMAGLS</sequence>
<protein>
    <submittedName>
        <fullName evidence="4">Putative HEAT repeat protein</fullName>
    </submittedName>
</protein>
<organism evidence="4 5">
    <name type="scientific">Colletotrichum sublineola</name>
    <name type="common">Sorghum anthracnose fungus</name>
    <dbReference type="NCBI Taxonomy" id="1173701"/>
    <lineage>
        <taxon>Eukaryota</taxon>
        <taxon>Fungi</taxon>
        <taxon>Dikarya</taxon>
        <taxon>Ascomycota</taxon>
        <taxon>Pezizomycotina</taxon>
        <taxon>Sordariomycetes</taxon>
        <taxon>Hypocreomycetidae</taxon>
        <taxon>Glomerellales</taxon>
        <taxon>Glomerellaceae</taxon>
        <taxon>Colletotrichum</taxon>
        <taxon>Colletotrichum graminicola species complex</taxon>
    </lineage>
</organism>
<dbReference type="PANTHER" id="PTHR18460">
    <property type="entry name" value="TEL2 INTERACTING PROTEIN 1 TTI1 FAMILY MEMBER"/>
    <property type="match status" value="1"/>
</dbReference>
<dbReference type="SUPFAM" id="SSF48371">
    <property type="entry name" value="ARM repeat"/>
    <property type="match status" value="1"/>
</dbReference>
<dbReference type="Pfam" id="PF21547">
    <property type="entry name" value="TTI1"/>
    <property type="match status" value="1"/>
</dbReference>
<evidence type="ECO:0000259" key="3">
    <source>
        <dbReference type="Pfam" id="PF24181"/>
    </source>
</evidence>
<dbReference type="EMBL" id="JMSE01000933">
    <property type="protein sequence ID" value="KDN66450.1"/>
    <property type="molecule type" value="Genomic_DNA"/>
</dbReference>
<proteinExistence type="predicted"/>
<keyword evidence="5" id="KW-1185">Reference proteome</keyword>
<gene>
    <name evidence="4" type="ORF">CSUB01_03035</name>
</gene>
<dbReference type="eggNOG" id="KOG4524">
    <property type="taxonomic scope" value="Eukaryota"/>
</dbReference>
<dbReference type="InterPro" id="IPR011989">
    <property type="entry name" value="ARM-like"/>
</dbReference>
<evidence type="ECO:0000313" key="4">
    <source>
        <dbReference type="EMBL" id="KDN66450.1"/>
    </source>
</evidence>
<dbReference type="PANTHER" id="PTHR18460:SF3">
    <property type="entry name" value="TELO2-INTERACTING PROTEIN 1 HOMOLOG"/>
    <property type="match status" value="1"/>
</dbReference>
<evidence type="ECO:0000259" key="2">
    <source>
        <dbReference type="Pfam" id="PF24173"/>
    </source>
</evidence>
<dbReference type="FunFam" id="1.25.10.10:FF:001401">
    <property type="entry name" value="Uncharacterized protein"/>
    <property type="match status" value="1"/>
</dbReference>
<feature type="domain" description="TTI1 N-terminal TPR" evidence="2">
    <location>
        <begin position="16"/>
        <end position="348"/>
    </location>
</feature>
<dbReference type="InterPro" id="IPR057567">
    <property type="entry name" value="TPR_TTI1_C"/>
</dbReference>
<dbReference type="Pfam" id="PF24173">
    <property type="entry name" value="TPR_TTI1_N"/>
    <property type="match status" value="1"/>
</dbReference>
<dbReference type="PIRSF" id="PIRSF005250">
    <property type="entry name" value="UCP005250"/>
    <property type="match status" value="1"/>
</dbReference>